<evidence type="ECO:0000313" key="2">
    <source>
        <dbReference type="Proteomes" id="UP001163321"/>
    </source>
</evidence>
<keyword evidence="2" id="KW-1185">Reference proteome</keyword>
<dbReference type="EMBL" id="CM047591">
    <property type="protein sequence ID" value="KAI9918253.1"/>
    <property type="molecule type" value="Genomic_DNA"/>
</dbReference>
<organism evidence="1 2">
    <name type="scientific">Peronosclerospora sorghi</name>
    <dbReference type="NCBI Taxonomy" id="230839"/>
    <lineage>
        <taxon>Eukaryota</taxon>
        <taxon>Sar</taxon>
        <taxon>Stramenopiles</taxon>
        <taxon>Oomycota</taxon>
        <taxon>Peronosporomycetes</taxon>
        <taxon>Peronosporales</taxon>
        <taxon>Peronosporaceae</taxon>
        <taxon>Peronosclerospora</taxon>
    </lineage>
</organism>
<sequence>MKRVIRLRIFKNRQAFIILTSQFPRFESKDSNLKIFGPGNGRSMYLIQDVHGFIRRTLGRVDADDGTGLIRHGDFWLNRACRRDPTTRARTKRHGDHIDHIKGHNVVKLDTLVRGCTAET</sequence>
<comment type="caution">
    <text evidence="1">The sequence shown here is derived from an EMBL/GenBank/DDBJ whole genome shotgun (WGS) entry which is preliminary data.</text>
</comment>
<dbReference type="Proteomes" id="UP001163321">
    <property type="component" value="Chromosome 12"/>
</dbReference>
<protein>
    <submittedName>
        <fullName evidence="1">Uncharacterized protein</fullName>
    </submittedName>
</protein>
<accession>A0ACC0WJK8</accession>
<gene>
    <name evidence="1" type="ORF">PsorP6_012077</name>
</gene>
<evidence type="ECO:0000313" key="1">
    <source>
        <dbReference type="EMBL" id="KAI9918253.1"/>
    </source>
</evidence>
<name>A0ACC0WJK8_9STRA</name>
<reference evidence="1 2" key="1">
    <citation type="journal article" date="2022" name="bioRxiv">
        <title>The genome of the oomycete Peronosclerospora sorghi, a cosmopolitan pathogen of maize and sorghum, is inflated with dispersed pseudogenes.</title>
        <authorList>
            <person name="Fletcher K."/>
            <person name="Martin F."/>
            <person name="Isakeit T."/>
            <person name="Cavanaugh K."/>
            <person name="Magill C."/>
            <person name="Michelmore R."/>
        </authorList>
    </citation>
    <scope>NUCLEOTIDE SEQUENCE [LARGE SCALE GENOMIC DNA]</scope>
    <source>
        <strain evidence="1">P6</strain>
    </source>
</reference>
<proteinExistence type="predicted"/>